<gene>
    <name evidence="6" type="ORF">SSPSH_002969</name>
</gene>
<evidence type="ECO:0000313" key="6">
    <source>
        <dbReference type="EMBL" id="ERJ18192.1"/>
    </source>
</evidence>
<dbReference type="SMART" id="SM00267">
    <property type="entry name" value="GGDEF"/>
    <property type="match status" value="1"/>
</dbReference>
<reference evidence="6 7" key="2">
    <citation type="journal article" date="2013" name="PLoS ONE">
        <title>INDIGO - INtegrated Data Warehouse of MIcrobial GenOmes with Examples from the Red Sea Extremophiles.</title>
        <authorList>
            <person name="Alam I."/>
            <person name="Antunes A."/>
            <person name="Kamau A.A."/>
            <person name="Ba Alawi W."/>
            <person name="Kalkatawi M."/>
            <person name="Stingl U."/>
            <person name="Bajic V.B."/>
        </authorList>
    </citation>
    <scope>NUCLEOTIDE SEQUENCE [LARGE SCALE GENOMIC DNA]</scope>
    <source>
        <strain evidence="6 7">E1L3A</strain>
    </source>
</reference>
<dbReference type="PANTHER" id="PTHR45138">
    <property type="entry name" value="REGULATORY COMPONENTS OF SENSORY TRANSDUCTION SYSTEM"/>
    <property type="match status" value="1"/>
</dbReference>
<dbReference type="NCBIfam" id="TIGR00254">
    <property type="entry name" value="GGDEF"/>
    <property type="match status" value="1"/>
</dbReference>
<evidence type="ECO:0000313" key="7">
    <source>
        <dbReference type="Proteomes" id="UP000006242"/>
    </source>
</evidence>
<organism evidence="6 7">
    <name type="scientific">Salinisphaera shabanensis E1L3A</name>
    <dbReference type="NCBI Taxonomy" id="1033802"/>
    <lineage>
        <taxon>Bacteria</taxon>
        <taxon>Pseudomonadati</taxon>
        <taxon>Pseudomonadota</taxon>
        <taxon>Gammaproteobacteria</taxon>
        <taxon>Salinisphaerales</taxon>
        <taxon>Salinisphaeraceae</taxon>
        <taxon>Salinisphaera</taxon>
    </lineage>
</organism>
<dbReference type="FunFam" id="3.30.70.270:FF:000001">
    <property type="entry name" value="Diguanylate cyclase domain protein"/>
    <property type="match status" value="1"/>
</dbReference>
<comment type="cofactor">
    <cofactor evidence="1">
        <name>Mg(2+)</name>
        <dbReference type="ChEBI" id="CHEBI:18420"/>
    </cofactor>
</comment>
<keyword evidence="4" id="KW-1133">Transmembrane helix</keyword>
<dbReference type="Gene3D" id="3.30.70.270">
    <property type="match status" value="1"/>
</dbReference>
<evidence type="ECO:0000259" key="5">
    <source>
        <dbReference type="PROSITE" id="PS50887"/>
    </source>
</evidence>
<dbReference type="GO" id="GO:0052621">
    <property type="term" value="F:diguanylate cyclase activity"/>
    <property type="evidence" value="ECO:0007669"/>
    <property type="project" value="UniProtKB-EC"/>
</dbReference>
<comment type="catalytic activity">
    <reaction evidence="3">
        <text>2 GTP = 3',3'-c-di-GMP + 2 diphosphate</text>
        <dbReference type="Rhea" id="RHEA:24898"/>
        <dbReference type="ChEBI" id="CHEBI:33019"/>
        <dbReference type="ChEBI" id="CHEBI:37565"/>
        <dbReference type="ChEBI" id="CHEBI:58805"/>
        <dbReference type="EC" id="2.7.7.65"/>
    </reaction>
</comment>
<feature type="transmembrane region" description="Helical" evidence="4">
    <location>
        <begin position="89"/>
        <end position="107"/>
    </location>
</feature>
<keyword evidence="4" id="KW-0812">Transmembrane</keyword>
<sequence length="360" mass="40710">MKAKKTKSRPGYWLQDRPVSKLSVYDESMPEAPYRRPIMQFLLTFTAVFGVLFAVLNYRQADYGLMAIEIVMSVFALGLLPIVSRTQRLQLWIVVFLLAFFAVMMYALTTAKVVPTVFAWVLLIPILSYLLLGRWLGAWFAGVFLSASGVIFFSQYGFEQGYTELRSVANVVLVSICIFGFSHVYEASREHAESRLRMMALTDPLTGLPNRARLREVFEAGLSRYERHSTPMALLMLDLDHFKDVNDRYGHDAGDAVLRFVAQVMRARLRPSDMACRIGGEEFCVVLVDTDRAQAIKAAEDLCRQVRMQRCVHRGHEISLSTSIGIAEIGVDGIDLDRLLRVADTRLYEAKTRGRDCVVA</sequence>
<dbReference type="InterPro" id="IPR043128">
    <property type="entry name" value="Rev_trsase/Diguanyl_cyclase"/>
</dbReference>
<dbReference type="Pfam" id="PF00990">
    <property type="entry name" value="GGDEF"/>
    <property type="match status" value="1"/>
</dbReference>
<feature type="transmembrane region" description="Helical" evidence="4">
    <location>
        <begin position="63"/>
        <end position="82"/>
    </location>
</feature>
<feature type="transmembrane region" description="Helical" evidence="4">
    <location>
        <begin position="113"/>
        <end position="132"/>
    </location>
</feature>
<name>U2EIM1_9GAMM</name>
<dbReference type="Pfam" id="PF20966">
    <property type="entry name" value="MASE6"/>
    <property type="match status" value="1"/>
</dbReference>
<dbReference type="EMBL" id="AFNV02000022">
    <property type="protein sequence ID" value="ERJ18192.1"/>
    <property type="molecule type" value="Genomic_DNA"/>
</dbReference>
<keyword evidence="7" id="KW-1185">Reference proteome</keyword>
<feature type="domain" description="GGDEF" evidence="5">
    <location>
        <begin position="230"/>
        <end position="360"/>
    </location>
</feature>
<evidence type="ECO:0000256" key="2">
    <source>
        <dbReference type="ARBA" id="ARBA00012528"/>
    </source>
</evidence>
<dbReference type="AlphaFoldDB" id="U2EIM1"/>
<feature type="transmembrane region" description="Helical" evidence="4">
    <location>
        <begin position="168"/>
        <end position="188"/>
    </location>
</feature>
<dbReference type="PROSITE" id="PS50887">
    <property type="entry name" value="GGDEF"/>
    <property type="match status" value="1"/>
</dbReference>
<dbReference type="CDD" id="cd01949">
    <property type="entry name" value="GGDEF"/>
    <property type="match status" value="1"/>
</dbReference>
<comment type="caution">
    <text evidence="6">The sequence shown here is derived from an EMBL/GenBank/DDBJ whole genome shotgun (WGS) entry which is preliminary data.</text>
</comment>
<evidence type="ECO:0000256" key="4">
    <source>
        <dbReference type="SAM" id="Phobius"/>
    </source>
</evidence>
<evidence type="ECO:0000256" key="1">
    <source>
        <dbReference type="ARBA" id="ARBA00001946"/>
    </source>
</evidence>
<dbReference type="EC" id="2.7.7.65" evidence="2"/>
<reference evidence="6 7" key="1">
    <citation type="journal article" date="2011" name="J. Bacteriol.">
        <title>Genome sequence of Salinisphaera shabanensis, a gammaproteobacterium from the harsh, variable environment of the brine-seawater interface of the Shaban Deep in the Red Sea.</title>
        <authorList>
            <person name="Antunes A."/>
            <person name="Alam I."/>
            <person name="Bajic V.B."/>
            <person name="Stingl U."/>
        </authorList>
    </citation>
    <scope>NUCLEOTIDE SEQUENCE [LARGE SCALE GENOMIC DNA]</scope>
    <source>
        <strain evidence="6 7">E1L3A</strain>
    </source>
</reference>
<feature type="transmembrane region" description="Helical" evidence="4">
    <location>
        <begin position="38"/>
        <end position="57"/>
    </location>
</feature>
<dbReference type="Proteomes" id="UP000006242">
    <property type="component" value="Unassembled WGS sequence"/>
</dbReference>
<evidence type="ECO:0000256" key="3">
    <source>
        <dbReference type="ARBA" id="ARBA00034247"/>
    </source>
</evidence>
<dbReference type="STRING" id="1033802.SSPSH_002969"/>
<dbReference type="InterPro" id="IPR000160">
    <property type="entry name" value="GGDEF_dom"/>
</dbReference>
<dbReference type="SUPFAM" id="SSF55073">
    <property type="entry name" value="Nucleotide cyclase"/>
    <property type="match status" value="1"/>
</dbReference>
<dbReference type="PANTHER" id="PTHR45138:SF9">
    <property type="entry name" value="DIGUANYLATE CYCLASE DGCM-RELATED"/>
    <property type="match status" value="1"/>
</dbReference>
<protein>
    <recommendedName>
        <fullName evidence="2">diguanylate cyclase</fullName>
        <ecNumber evidence="2">2.7.7.65</ecNumber>
    </recommendedName>
</protein>
<dbReference type="InterPro" id="IPR050469">
    <property type="entry name" value="Diguanylate_Cyclase"/>
</dbReference>
<dbReference type="InterPro" id="IPR029787">
    <property type="entry name" value="Nucleotide_cyclase"/>
</dbReference>
<accession>U2EIM1</accession>
<proteinExistence type="predicted"/>
<feature type="transmembrane region" description="Helical" evidence="4">
    <location>
        <begin position="139"/>
        <end position="156"/>
    </location>
</feature>
<dbReference type="eggNOG" id="COG3706">
    <property type="taxonomic scope" value="Bacteria"/>
</dbReference>
<keyword evidence="4" id="KW-0472">Membrane</keyword>
<dbReference type="InterPro" id="IPR048435">
    <property type="entry name" value="MASE6"/>
</dbReference>
<dbReference type="RefSeq" id="WP_021031805.1">
    <property type="nucleotide sequence ID" value="NZ_AFNV02000022.1"/>
</dbReference>